<dbReference type="Proteomes" id="UP000295645">
    <property type="component" value="Unassembled WGS sequence"/>
</dbReference>
<feature type="chain" id="PRO_5020333870" evidence="2">
    <location>
        <begin position="24"/>
        <end position="203"/>
    </location>
</feature>
<dbReference type="Gene3D" id="2.40.160.20">
    <property type="match status" value="1"/>
</dbReference>
<proteinExistence type="predicted"/>
<evidence type="ECO:0000259" key="3">
    <source>
        <dbReference type="Pfam" id="PF13505"/>
    </source>
</evidence>
<evidence type="ECO:0000256" key="1">
    <source>
        <dbReference type="ARBA" id="ARBA00022729"/>
    </source>
</evidence>
<gene>
    <name evidence="4" type="ORF">EC912_10212</name>
</gene>
<evidence type="ECO:0000256" key="2">
    <source>
        <dbReference type="SAM" id="SignalP"/>
    </source>
</evidence>
<dbReference type="AlphaFoldDB" id="A0A4V2W4F2"/>
<dbReference type="SUPFAM" id="SSF56925">
    <property type="entry name" value="OMPA-like"/>
    <property type="match status" value="1"/>
</dbReference>
<feature type="signal peptide" evidence="2">
    <location>
        <begin position="1"/>
        <end position="23"/>
    </location>
</feature>
<organism evidence="4 5">
    <name type="scientific">Luteibacter rhizovicinus</name>
    <dbReference type="NCBI Taxonomy" id="242606"/>
    <lineage>
        <taxon>Bacteria</taxon>
        <taxon>Pseudomonadati</taxon>
        <taxon>Pseudomonadota</taxon>
        <taxon>Gammaproteobacteria</taxon>
        <taxon>Lysobacterales</taxon>
        <taxon>Rhodanobacteraceae</taxon>
        <taxon>Luteibacter</taxon>
    </lineage>
</organism>
<evidence type="ECO:0000313" key="5">
    <source>
        <dbReference type="Proteomes" id="UP000295645"/>
    </source>
</evidence>
<keyword evidence="1 2" id="KW-0732">Signal</keyword>
<keyword evidence="5" id="KW-1185">Reference proteome</keyword>
<dbReference type="InterPro" id="IPR011250">
    <property type="entry name" value="OMP/PagP_B-barrel"/>
</dbReference>
<evidence type="ECO:0000313" key="4">
    <source>
        <dbReference type="EMBL" id="TCV95669.1"/>
    </source>
</evidence>
<reference evidence="4 5" key="1">
    <citation type="submission" date="2019-03" db="EMBL/GenBank/DDBJ databases">
        <title>Above-ground endophytic microbial communities from plants in different locations in the United States.</title>
        <authorList>
            <person name="Frank C."/>
        </authorList>
    </citation>
    <scope>NUCLEOTIDE SEQUENCE [LARGE SCALE GENOMIC DNA]</scope>
    <source>
        <strain evidence="4 5">LP_13_YM</strain>
    </source>
</reference>
<dbReference type="EMBL" id="SMCS01000002">
    <property type="protein sequence ID" value="TCV95669.1"/>
    <property type="molecule type" value="Genomic_DNA"/>
</dbReference>
<sequence>MKKHMWMGVAAVACFAVAGSAAAKDGAGWFVGAQVGKATSSFVTVPYFDERVKDSGATLGVNGGFRWALGDQWSFGPELAYQKFGTSTFTGTDDVGPYAGRHKISTIAWGGNVRFALSDRWYVTGRAGWQNWRASSSFQSVEGQVKSRIRDNGNYLGLGVGFNVAPSWSIGLSVDKYWMATRSDEDRIHFNLRTVQLSTEYRF</sequence>
<dbReference type="OrthoDB" id="1149075at2"/>
<feature type="domain" description="Outer membrane protein beta-barrel" evidence="3">
    <location>
        <begin position="8"/>
        <end position="203"/>
    </location>
</feature>
<dbReference type="InterPro" id="IPR027385">
    <property type="entry name" value="Beta-barrel_OMP"/>
</dbReference>
<name>A0A4V2W4F2_9GAMM</name>
<accession>A0A4V2W4F2</accession>
<comment type="caution">
    <text evidence="4">The sequence shown here is derived from an EMBL/GenBank/DDBJ whole genome shotgun (WGS) entry which is preliminary data.</text>
</comment>
<protein>
    <submittedName>
        <fullName evidence="4">OOP family OmpA-OmpF porin</fullName>
    </submittedName>
</protein>
<dbReference type="RefSeq" id="WP_132141918.1">
    <property type="nucleotide sequence ID" value="NZ_SMCS01000002.1"/>
</dbReference>
<dbReference type="Pfam" id="PF13505">
    <property type="entry name" value="OMP_b-brl"/>
    <property type="match status" value="1"/>
</dbReference>